<name>A0A373F8E1_COMTE</name>
<evidence type="ECO:0000313" key="7">
    <source>
        <dbReference type="Proteomes" id="UP000261948"/>
    </source>
</evidence>
<keyword evidence="4" id="KW-0472">Membrane</keyword>
<evidence type="ECO:0000259" key="5">
    <source>
        <dbReference type="Pfam" id="PF04335"/>
    </source>
</evidence>
<gene>
    <name evidence="6" type="ORF">DZC30_20425</name>
</gene>
<keyword evidence="3" id="KW-1133">Transmembrane helix</keyword>
<evidence type="ECO:0000256" key="1">
    <source>
        <dbReference type="ARBA" id="ARBA00004167"/>
    </source>
</evidence>
<accession>A0A373F8E1</accession>
<dbReference type="Pfam" id="PF04335">
    <property type="entry name" value="VirB8"/>
    <property type="match status" value="1"/>
</dbReference>
<protein>
    <recommendedName>
        <fullName evidence="5">Bacterial virulence protein VirB8 domain-containing protein</fullName>
    </recommendedName>
</protein>
<keyword evidence="2" id="KW-0812">Transmembrane</keyword>
<evidence type="ECO:0000256" key="3">
    <source>
        <dbReference type="ARBA" id="ARBA00022989"/>
    </source>
</evidence>
<evidence type="ECO:0000256" key="4">
    <source>
        <dbReference type="ARBA" id="ARBA00023136"/>
    </source>
</evidence>
<comment type="subcellular location">
    <subcellularLocation>
        <location evidence="1">Membrane</location>
        <topology evidence="1">Single-pass membrane protein</topology>
    </subcellularLocation>
</comment>
<dbReference type="EMBL" id="QURR01000037">
    <property type="protein sequence ID" value="RGE40431.1"/>
    <property type="molecule type" value="Genomic_DNA"/>
</dbReference>
<dbReference type="InterPro" id="IPR032710">
    <property type="entry name" value="NTF2-like_dom_sf"/>
</dbReference>
<evidence type="ECO:0000256" key="2">
    <source>
        <dbReference type="ARBA" id="ARBA00022692"/>
    </source>
</evidence>
<dbReference type="Proteomes" id="UP000261948">
    <property type="component" value="Unassembled WGS sequence"/>
</dbReference>
<organism evidence="6 7">
    <name type="scientific">Comamonas testosteroni</name>
    <name type="common">Pseudomonas testosteroni</name>
    <dbReference type="NCBI Taxonomy" id="285"/>
    <lineage>
        <taxon>Bacteria</taxon>
        <taxon>Pseudomonadati</taxon>
        <taxon>Pseudomonadota</taxon>
        <taxon>Betaproteobacteria</taxon>
        <taxon>Burkholderiales</taxon>
        <taxon>Comamonadaceae</taxon>
        <taxon>Comamonas</taxon>
    </lineage>
</organism>
<reference evidence="6 7" key="1">
    <citation type="submission" date="2018-08" db="EMBL/GenBank/DDBJ databases">
        <title>Comamonas testosteroni strain SWCO2.</title>
        <authorList>
            <person name="Jiang N."/>
            <person name="Zhang X.Z."/>
        </authorList>
    </citation>
    <scope>NUCLEOTIDE SEQUENCE [LARGE SCALE GENOMIC DNA]</scope>
    <source>
        <strain evidence="6 7">SWCO2</strain>
    </source>
</reference>
<dbReference type="SUPFAM" id="SSF54427">
    <property type="entry name" value="NTF2-like"/>
    <property type="match status" value="1"/>
</dbReference>
<comment type="caution">
    <text evidence="6">The sequence shown here is derived from an EMBL/GenBank/DDBJ whole genome shotgun (WGS) entry which is preliminary data.</text>
</comment>
<evidence type="ECO:0000313" key="6">
    <source>
        <dbReference type="EMBL" id="RGE40431.1"/>
    </source>
</evidence>
<sequence>MRFDDPGFGNVDKADTPVSATKKIRTFSDLPQSEFIFKDPGVNDYAERWGAASVNSVRYFLIGMIAVCTAAYSTHYAIKVSTEQKAERILVEFNGVTGEYKKPVKLDVLTATDAMVKFGLGRWAEWVFTIDPKLSYNYLQDADAMAKGRARGQFGDYRYTTEIIRHIKENKRLVFAKALAVDILTPGVVVVHLETKELDGNGALMESTNYRVRLDYTINPPTEAAVVLRNPIGLEVNGFTYERLAK</sequence>
<dbReference type="AlphaFoldDB" id="A0A373F8E1"/>
<dbReference type="InterPro" id="IPR035658">
    <property type="entry name" value="TrbF"/>
</dbReference>
<dbReference type="GO" id="GO:0016020">
    <property type="term" value="C:membrane"/>
    <property type="evidence" value="ECO:0007669"/>
    <property type="project" value="UniProtKB-SubCell"/>
</dbReference>
<dbReference type="InterPro" id="IPR007430">
    <property type="entry name" value="VirB8"/>
</dbReference>
<dbReference type="Gene3D" id="3.10.450.230">
    <property type="entry name" value="VirB8 protein"/>
    <property type="match status" value="1"/>
</dbReference>
<feature type="domain" description="Bacterial virulence protein VirB8" evidence="5">
    <location>
        <begin position="45"/>
        <end position="240"/>
    </location>
</feature>
<dbReference type="CDD" id="cd16425">
    <property type="entry name" value="TrbF"/>
    <property type="match status" value="1"/>
</dbReference>
<keyword evidence="7" id="KW-1185">Reference proteome</keyword>
<proteinExistence type="predicted"/>